<reference evidence="4 5" key="1">
    <citation type="submission" date="2018-12" db="EMBL/GenBank/DDBJ databases">
        <authorList>
            <person name="Toschakov S.V."/>
        </authorList>
    </citation>
    <scope>NUCLEOTIDE SEQUENCE [LARGE SCALE GENOMIC DNA]</scope>
    <source>
        <strain evidence="4 5">GM2012</strain>
    </source>
</reference>
<sequence length="262" mass="29378">MPTETSESTQPTIDPKDLPSAQRPRHIAIIMDGNGRWAEAQGLPRIFGHRNGIRSVRAVVEEGCRIGLGQLTLYCFSSENWKRPQRELRFLFRLLRHFLIVERSELMEQNVRLTMIGRREGLPEDVLVEYDRTAAMTAGNSGMTLCLAVNYGARAEIAEAARRLARDAVAGVIDPGSVDEAAFSSYLSTAGMPDPDLLIRTAGEMRLSNYLLWQVSYAELHVTEVLWPDFRAEHLRRAVLDYARRPRKFGGLPGRSPTEGAV</sequence>
<dbReference type="OrthoDB" id="4191603at2"/>
<keyword evidence="2" id="KW-0460">Magnesium</keyword>
<dbReference type="FunFam" id="3.40.1180.10:FF:000001">
    <property type="entry name" value="(2E,6E)-farnesyl-diphosphate-specific ditrans,polycis-undecaprenyl-diphosphate synthase"/>
    <property type="match status" value="1"/>
</dbReference>
<dbReference type="HAMAP" id="MF_01139">
    <property type="entry name" value="ISPT"/>
    <property type="match status" value="1"/>
</dbReference>
<evidence type="ECO:0000256" key="2">
    <source>
        <dbReference type="HAMAP-Rule" id="MF_01139"/>
    </source>
</evidence>
<accession>A0A432MHF1</accession>
<dbReference type="EMBL" id="RYZH01000033">
    <property type="protein sequence ID" value="RUL86231.1"/>
    <property type="molecule type" value="Genomic_DNA"/>
</dbReference>
<dbReference type="Pfam" id="PF01255">
    <property type="entry name" value="Prenyltransf"/>
    <property type="match status" value="1"/>
</dbReference>
<feature type="binding site" evidence="2">
    <location>
        <position position="83"/>
    </location>
    <ligand>
        <name>substrate</name>
    </ligand>
</feature>
<evidence type="ECO:0000256" key="3">
    <source>
        <dbReference type="SAM" id="MobiDB-lite"/>
    </source>
</evidence>
<dbReference type="EC" id="2.5.1.-" evidence="2"/>
<feature type="active site" evidence="2">
    <location>
        <position position="32"/>
    </location>
</feature>
<dbReference type="PANTHER" id="PTHR10291">
    <property type="entry name" value="DEHYDRODOLICHYL DIPHOSPHATE SYNTHASE FAMILY MEMBER"/>
    <property type="match status" value="1"/>
</dbReference>
<feature type="binding site" evidence="2">
    <location>
        <position position="219"/>
    </location>
    <ligand>
        <name>Mg(2+)</name>
        <dbReference type="ChEBI" id="CHEBI:18420"/>
    </ligand>
</feature>
<dbReference type="GO" id="GO:0016094">
    <property type="term" value="P:polyprenol biosynthetic process"/>
    <property type="evidence" value="ECO:0007669"/>
    <property type="project" value="TreeGrafter"/>
</dbReference>
<dbReference type="NCBIfam" id="TIGR00055">
    <property type="entry name" value="uppS"/>
    <property type="match status" value="1"/>
</dbReference>
<dbReference type="GO" id="GO:0005829">
    <property type="term" value="C:cytosol"/>
    <property type="evidence" value="ECO:0007669"/>
    <property type="project" value="TreeGrafter"/>
</dbReference>
<feature type="compositionally biased region" description="Polar residues" evidence="3">
    <location>
        <begin position="1"/>
        <end position="12"/>
    </location>
</feature>
<dbReference type="AlphaFoldDB" id="A0A432MHF1"/>
<gene>
    <name evidence="4" type="primary">uppS</name>
    <name evidence="4" type="ORF">TsocGM_16695</name>
</gene>
<keyword evidence="2" id="KW-0479">Metal-binding</keyword>
<evidence type="ECO:0000313" key="5">
    <source>
        <dbReference type="Proteomes" id="UP000280296"/>
    </source>
</evidence>
<evidence type="ECO:0000256" key="1">
    <source>
        <dbReference type="ARBA" id="ARBA00022679"/>
    </source>
</evidence>
<keyword evidence="5" id="KW-1185">Reference proteome</keyword>
<dbReference type="RefSeq" id="WP_126726630.1">
    <property type="nucleotide sequence ID" value="NZ_RYZH01000033.1"/>
</dbReference>
<comment type="similarity">
    <text evidence="2">Belongs to the UPP synthase family.</text>
</comment>
<dbReference type="InterPro" id="IPR001441">
    <property type="entry name" value="UPP_synth-like"/>
</dbReference>
<feature type="binding site" evidence="2">
    <location>
        <begin position="206"/>
        <end position="208"/>
    </location>
    <ligand>
        <name>substrate</name>
    </ligand>
</feature>
<feature type="binding site" evidence="2">
    <location>
        <begin position="77"/>
        <end position="79"/>
    </location>
    <ligand>
        <name>substrate</name>
    </ligand>
</feature>
<keyword evidence="1 2" id="KW-0808">Transferase</keyword>
<feature type="binding site" evidence="2">
    <location>
        <position position="45"/>
    </location>
    <ligand>
        <name>substrate</name>
    </ligand>
</feature>
<feature type="binding site" evidence="2">
    <location>
        <begin position="33"/>
        <end position="36"/>
    </location>
    <ligand>
        <name>substrate</name>
    </ligand>
</feature>
<evidence type="ECO:0000313" key="4">
    <source>
        <dbReference type="EMBL" id="RUL86231.1"/>
    </source>
</evidence>
<dbReference type="Proteomes" id="UP000280296">
    <property type="component" value="Unassembled WGS sequence"/>
</dbReference>
<dbReference type="InterPro" id="IPR018520">
    <property type="entry name" value="UPP_synth-like_CS"/>
</dbReference>
<dbReference type="Gene3D" id="3.40.1180.10">
    <property type="entry name" value="Decaprenyl diphosphate synthase-like"/>
    <property type="match status" value="1"/>
</dbReference>
<feature type="binding site" evidence="2">
    <location>
        <position position="32"/>
    </location>
    <ligand>
        <name>Mg(2+)</name>
        <dbReference type="ChEBI" id="CHEBI:18420"/>
    </ligand>
</feature>
<dbReference type="PROSITE" id="PS01066">
    <property type="entry name" value="UPP_SYNTHASE"/>
    <property type="match status" value="1"/>
</dbReference>
<proteinExistence type="inferred from homology"/>
<organism evidence="4 5">
    <name type="scientific">Tautonia sociabilis</name>
    <dbReference type="NCBI Taxonomy" id="2080755"/>
    <lineage>
        <taxon>Bacteria</taxon>
        <taxon>Pseudomonadati</taxon>
        <taxon>Planctomycetota</taxon>
        <taxon>Planctomycetia</taxon>
        <taxon>Isosphaerales</taxon>
        <taxon>Isosphaeraceae</taxon>
        <taxon>Tautonia</taxon>
    </lineage>
</organism>
<feature type="active site" description="Proton acceptor" evidence="2">
    <location>
        <position position="80"/>
    </location>
</feature>
<comment type="caution">
    <text evidence="4">The sequence shown here is derived from an EMBL/GenBank/DDBJ whole genome shotgun (WGS) entry which is preliminary data.</text>
</comment>
<dbReference type="CDD" id="cd00475">
    <property type="entry name" value="Cis_IPPS"/>
    <property type="match status" value="1"/>
</dbReference>
<feature type="binding site" evidence="2">
    <location>
        <position position="49"/>
    </location>
    <ligand>
        <name>substrate</name>
    </ligand>
</feature>
<comment type="subunit">
    <text evidence="2">Homodimer.</text>
</comment>
<dbReference type="PANTHER" id="PTHR10291:SF0">
    <property type="entry name" value="DEHYDRODOLICHYL DIPHOSPHATE SYNTHASE 2"/>
    <property type="match status" value="1"/>
</dbReference>
<dbReference type="GO" id="GO:0000287">
    <property type="term" value="F:magnesium ion binding"/>
    <property type="evidence" value="ECO:0007669"/>
    <property type="project" value="UniProtKB-UniRule"/>
</dbReference>
<comment type="function">
    <text evidence="2">Catalyzes the condensation of isopentenyl diphosphate (IPP) with allylic pyrophosphates generating different type of terpenoids.</text>
</comment>
<reference evidence="4 5" key="2">
    <citation type="submission" date="2019-01" db="EMBL/GenBank/DDBJ databases">
        <title>Tautonia sociabilis, a novel thermotolerant planctomycete of Isosphaeraceae family, isolated from a 4000 m deep subterranean habitat.</title>
        <authorList>
            <person name="Kovaleva O.L."/>
            <person name="Elcheninov A.G."/>
            <person name="Van Heerden E."/>
            <person name="Toshchakov S.V."/>
            <person name="Novikov A."/>
            <person name="Bonch-Osmolovskaya E.A."/>
            <person name="Kublanov I.V."/>
        </authorList>
    </citation>
    <scope>NUCLEOTIDE SEQUENCE [LARGE SCALE GENOMIC DNA]</scope>
    <source>
        <strain evidence="4 5">GM2012</strain>
    </source>
</reference>
<protein>
    <recommendedName>
        <fullName evidence="2">Isoprenyl transferase</fullName>
        <ecNumber evidence="2">2.5.1.-</ecNumber>
    </recommendedName>
</protein>
<dbReference type="InterPro" id="IPR036424">
    <property type="entry name" value="UPP_synth-like_sf"/>
</dbReference>
<dbReference type="GO" id="GO:0008834">
    <property type="term" value="F:ditrans,polycis-undecaprenyl-diphosphate synthase [(2E,6E)-farnesyl-diphosphate specific] activity"/>
    <property type="evidence" value="ECO:0007669"/>
    <property type="project" value="TreeGrafter"/>
</dbReference>
<dbReference type="GO" id="GO:0030145">
    <property type="term" value="F:manganese ion binding"/>
    <property type="evidence" value="ECO:0007669"/>
    <property type="project" value="TreeGrafter"/>
</dbReference>
<feature type="binding site" evidence="2">
    <location>
        <position position="37"/>
    </location>
    <ligand>
        <name>substrate</name>
    </ligand>
</feature>
<name>A0A432MHF1_9BACT</name>
<feature type="binding site" evidence="2">
    <location>
        <position position="81"/>
    </location>
    <ligand>
        <name>substrate</name>
    </ligand>
</feature>
<comment type="cofactor">
    <cofactor evidence="2">
        <name>Mg(2+)</name>
        <dbReference type="ChEBI" id="CHEBI:18420"/>
    </cofactor>
    <text evidence="2">Binds 2 magnesium ions per subunit.</text>
</comment>
<dbReference type="SUPFAM" id="SSF64005">
    <property type="entry name" value="Undecaprenyl diphosphate synthase"/>
    <property type="match status" value="1"/>
</dbReference>
<feature type="binding site" evidence="2">
    <location>
        <position position="200"/>
    </location>
    <ligand>
        <name>substrate</name>
    </ligand>
</feature>
<feature type="region of interest" description="Disordered" evidence="3">
    <location>
        <begin position="1"/>
        <end position="21"/>
    </location>
</feature>